<feature type="compositionally biased region" description="Basic and acidic residues" evidence="1">
    <location>
        <begin position="1"/>
        <end position="12"/>
    </location>
</feature>
<proteinExistence type="predicted"/>
<organism evidence="2">
    <name type="scientific">Vecturithrix granuli</name>
    <dbReference type="NCBI Taxonomy" id="1499967"/>
    <lineage>
        <taxon>Bacteria</taxon>
        <taxon>Candidatus Moduliflexota</taxon>
        <taxon>Candidatus Vecturitrichia</taxon>
        <taxon>Candidatus Vecturitrichales</taxon>
        <taxon>Candidatus Vecturitrichaceae</taxon>
        <taxon>Candidatus Vecturithrix</taxon>
    </lineage>
</organism>
<evidence type="ECO:0000313" key="2">
    <source>
        <dbReference type="EMBL" id="GAK61781.1"/>
    </source>
</evidence>
<evidence type="ECO:0000313" key="3">
    <source>
        <dbReference type="Proteomes" id="UP000030661"/>
    </source>
</evidence>
<keyword evidence="3" id="KW-1185">Reference proteome</keyword>
<dbReference type="HOGENOM" id="CLU_2434858_0_0_0"/>
<dbReference type="STRING" id="1499967.U27_02614"/>
<feature type="region of interest" description="Disordered" evidence="1">
    <location>
        <begin position="1"/>
        <end position="28"/>
    </location>
</feature>
<reference evidence="2" key="1">
    <citation type="journal article" date="2015" name="PeerJ">
        <title>First genomic representation of candidate bacterial phylum KSB3 points to enhanced environmental sensing as a trigger of wastewater bulking.</title>
        <authorList>
            <person name="Sekiguchi Y."/>
            <person name="Ohashi A."/>
            <person name="Parks D.H."/>
            <person name="Yamauchi T."/>
            <person name="Tyson G.W."/>
            <person name="Hugenholtz P."/>
        </authorList>
    </citation>
    <scope>NUCLEOTIDE SEQUENCE [LARGE SCALE GENOMIC DNA]</scope>
</reference>
<dbReference type="AlphaFoldDB" id="A0A081CB26"/>
<evidence type="ECO:0000256" key="1">
    <source>
        <dbReference type="SAM" id="MobiDB-lite"/>
    </source>
</evidence>
<protein>
    <submittedName>
        <fullName evidence="2">Uncharacterized protein</fullName>
    </submittedName>
</protein>
<gene>
    <name evidence="2" type="ORF">U27_02614</name>
</gene>
<dbReference type="Proteomes" id="UP000030661">
    <property type="component" value="Unassembled WGS sequence"/>
</dbReference>
<sequence>MANSNENKKLFFDPHFTPSPYRNRVNDPQVKLDDSVGSDPENIRQWMNVDLVTIDNDGNQEPITFTFSYYEFLEFQKQVQKIAEERDWNE</sequence>
<name>A0A081CB26_VECG1</name>
<dbReference type="EMBL" id="DF820483">
    <property type="protein sequence ID" value="GAK61781.1"/>
    <property type="molecule type" value="Genomic_DNA"/>
</dbReference>
<accession>A0A081CB26</accession>